<reference evidence="11" key="1">
    <citation type="submission" date="2018-02" db="EMBL/GenBank/DDBJ databases">
        <title>Rhizophora mucronata_Transcriptome.</title>
        <authorList>
            <person name="Meera S.P."/>
            <person name="Sreeshan A."/>
            <person name="Augustine A."/>
        </authorList>
    </citation>
    <scope>NUCLEOTIDE SEQUENCE</scope>
    <source>
        <tissue evidence="11">Leaf</tissue>
    </source>
</reference>
<dbReference type="GO" id="GO:0031669">
    <property type="term" value="P:cellular response to nutrient levels"/>
    <property type="evidence" value="ECO:0007669"/>
    <property type="project" value="UniProtKB-ARBA"/>
</dbReference>
<feature type="transmembrane region" description="Helical" evidence="9">
    <location>
        <begin position="405"/>
        <end position="428"/>
    </location>
</feature>
<dbReference type="GO" id="GO:0015293">
    <property type="term" value="F:symporter activity"/>
    <property type="evidence" value="ECO:0007669"/>
    <property type="project" value="UniProtKB-KW"/>
</dbReference>
<dbReference type="PROSITE" id="PS50850">
    <property type="entry name" value="MFS"/>
    <property type="match status" value="1"/>
</dbReference>
<dbReference type="Pfam" id="PF00083">
    <property type="entry name" value="Sugar_tr"/>
    <property type="match status" value="1"/>
</dbReference>
<feature type="transmembrane region" description="Helical" evidence="9">
    <location>
        <begin position="374"/>
        <end position="393"/>
    </location>
</feature>
<proteinExistence type="inferred from homology"/>
<evidence type="ECO:0000256" key="3">
    <source>
        <dbReference type="ARBA" id="ARBA00022592"/>
    </source>
</evidence>
<dbReference type="InterPro" id="IPR020846">
    <property type="entry name" value="MFS_dom"/>
</dbReference>
<accession>A0A2P2LZ65</accession>
<evidence type="ECO:0000256" key="1">
    <source>
        <dbReference type="ARBA" id="ARBA00004141"/>
    </source>
</evidence>
<comment type="similarity">
    <text evidence="8">Belongs to the major facilitator superfamily. Phosphate:H(+) symporter (TC 2.A.1.9) family.</text>
</comment>
<feature type="transmembrane region" description="Helical" evidence="9">
    <location>
        <begin position="21"/>
        <end position="41"/>
    </location>
</feature>
<protein>
    <submittedName>
        <fullName evidence="11">Inorganic phosphate transporter 1-11-like</fullName>
    </submittedName>
</protein>
<keyword evidence="2" id="KW-0813">Transport</keyword>
<feature type="transmembrane region" description="Helical" evidence="9">
    <location>
        <begin position="104"/>
        <end position="123"/>
    </location>
</feature>
<evidence type="ECO:0000256" key="9">
    <source>
        <dbReference type="SAM" id="Phobius"/>
    </source>
</evidence>
<feature type="transmembrane region" description="Helical" evidence="9">
    <location>
        <begin position="129"/>
        <end position="153"/>
    </location>
</feature>
<organism evidence="11">
    <name type="scientific">Rhizophora mucronata</name>
    <name type="common">Asiatic mangrove</name>
    <dbReference type="NCBI Taxonomy" id="61149"/>
    <lineage>
        <taxon>Eukaryota</taxon>
        <taxon>Viridiplantae</taxon>
        <taxon>Streptophyta</taxon>
        <taxon>Embryophyta</taxon>
        <taxon>Tracheophyta</taxon>
        <taxon>Spermatophyta</taxon>
        <taxon>Magnoliopsida</taxon>
        <taxon>eudicotyledons</taxon>
        <taxon>Gunneridae</taxon>
        <taxon>Pentapetalae</taxon>
        <taxon>rosids</taxon>
        <taxon>fabids</taxon>
        <taxon>Malpighiales</taxon>
        <taxon>Rhizophoraceae</taxon>
        <taxon>Rhizophora</taxon>
    </lineage>
</organism>
<dbReference type="PANTHER" id="PTHR24064">
    <property type="entry name" value="SOLUTE CARRIER FAMILY 22 MEMBER"/>
    <property type="match status" value="1"/>
</dbReference>
<evidence type="ECO:0000259" key="10">
    <source>
        <dbReference type="PROSITE" id="PS50850"/>
    </source>
</evidence>
<dbReference type="GO" id="GO:0006817">
    <property type="term" value="P:phosphate ion transport"/>
    <property type="evidence" value="ECO:0007669"/>
    <property type="project" value="UniProtKB-KW"/>
</dbReference>
<keyword evidence="5" id="KW-0769">Symport</keyword>
<keyword evidence="7 9" id="KW-0472">Membrane</keyword>
<dbReference type="SUPFAM" id="SSF103473">
    <property type="entry name" value="MFS general substrate transporter"/>
    <property type="match status" value="1"/>
</dbReference>
<feature type="transmembrane region" description="Helical" evidence="9">
    <location>
        <begin position="165"/>
        <end position="188"/>
    </location>
</feature>
<keyword evidence="3" id="KW-0592">Phosphate transport</keyword>
<evidence type="ECO:0000313" key="11">
    <source>
        <dbReference type="EMBL" id="MBX23253.1"/>
    </source>
</evidence>
<dbReference type="GO" id="GO:0016020">
    <property type="term" value="C:membrane"/>
    <property type="evidence" value="ECO:0007669"/>
    <property type="project" value="UniProtKB-SubCell"/>
</dbReference>
<feature type="transmembrane region" description="Helical" evidence="9">
    <location>
        <begin position="215"/>
        <end position="235"/>
    </location>
</feature>
<feature type="domain" description="Major facilitator superfamily (MFS) profile" evidence="10">
    <location>
        <begin position="25"/>
        <end position="508"/>
    </location>
</feature>
<evidence type="ECO:0000256" key="6">
    <source>
        <dbReference type="ARBA" id="ARBA00022989"/>
    </source>
</evidence>
<name>A0A2P2LZ65_RHIMU</name>
<evidence type="ECO:0000256" key="5">
    <source>
        <dbReference type="ARBA" id="ARBA00022847"/>
    </source>
</evidence>
<sequence>MAFSNNLCLLNSMDNAPTQKYHFILLAITGMGFLSTAYNIFCINPVSKLLGRLYYYNPATKSPGQLPVHINNIVTGVALSGTLGGQLFFGWLGDKDKIGRKRSFQITLILTFVCAICSGLGSGASGSTIGVLCFFRFWLGFGVGGTYPLCATIMAEYANRKTRGAFIGAVFAMQGVGIILAGLVPMVLSKIFLSHFEAKHFNQEPNLSTRPQGKYLWRLVLMIGALPAALTYFLLRKMPETARYRAVVEGNLTAAVSDMRRVLRNVESRQETKKLAKFRAVNSYGLLSIEFFERHGIHLFGTMSTWYLLDMAFYSQNLTQKDLFSAIGFTKKPDHVNALEEVYEQSRAMFLVAFFGTFPGYLCTVFLVEKLGRFVIQIIGFLLMSTFMLIMGVKYDDFKAHKPVLFALLYGLTFFFANFGPNATTFIIPAELFPTRLRATCHGLSAAAGKLGAVVGTFVVQTSTSNYEDDTGDRTEHPGDRTKHSLMVLAFTNMLGFCCTFLVTETKELSLEEISGEDGGQNEVDLTACPLIVPE</sequence>
<feature type="transmembrane region" description="Helical" evidence="9">
    <location>
        <begin position="348"/>
        <end position="368"/>
    </location>
</feature>
<evidence type="ECO:0000256" key="2">
    <source>
        <dbReference type="ARBA" id="ARBA00022448"/>
    </source>
</evidence>
<evidence type="ECO:0000256" key="7">
    <source>
        <dbReference type="ARBA" id="ARBA00023136"/>
    </source>
</evidence>
<dbReference type="EMBL" id="GGEC01042769">
    <property type="protein sequence ID" value="MBX23253.1"/>
    <property type="molecule type" value="Transcribed_RNA"/>
</dbReference>
<dbReference type="GO" id="GO:0036377">
    <property type="term" value="P:arbuscular mycorrhizal association"/>
    <property type="evidence" value="ECO:0007669"/>
    <property type="project" value="UniProtKB-ARBA"/>
</dbReference>
<evidence type="ECO:0000256" key="4">
    <source>
        <dbReference type="ARBA" id="ARBA00022692"/>
    </source>
</evidence>
<comment type="subcellular location">
    <subcellularLocation>
        <location evidence="1">Membrane</location>
        <topology evidence="1">Multi-pass membrane protein</topology>
    </subcellularLocation>
</comment>
<keyword evidence="6 9" id="KW-1133">Transmembrane helix</keyword>
<dbReference type="InterPro" id="IPR005828">
    <property type="entry name" value="MFS_sugar_transport-like"/>
</dbReference>
<dbReference type="CDD" id="cd17364">
    <property type="entry name" value="MFS_PhT"/>
    <property type="match status" value="1"/>
</dbReference>
<feature type="transmembrane region" description="Helical" evidence="9">
    <location>
        <begin position="73"/>
        <end position="92"/>
    </location>
</feature>
<dbReference type="FunFam" id="1.20.1250.20:FF:000175">
    <property type="entry name" value="Inorganic phosphate transporter 1-6"/>
    <property type="match status" value="1"/>
</dbReference>
<dbReference type="Gene3D" id="1.20.1250.20">
    <property type="entry name" value="MFS general substrate transporter like domains"/>
    <property type="match status" value="1"/>
</dbReference>
<dbReference type="AlphaFoldDB" id="A0A2P2LZ65"/>
<keyword evidence="4 9" id="KW-0812">Transmembrane</keyword>
<evidence type="ECO:0000256" key="8">
    <source>
        <dbReference type="ARBA" id="ARBA00044504"/>
    </source>
</evidence>
<dbReference type="InterPro" id="IPR036259">
    <property type="entry name" value="MFS_trans_sf"/>
</dbReference>